<organism evidence="5">
    <name type="scientific">marine metagenome</name>
    <dbReference type="NCBI Taxonomy" id="408172"/>
    <lineage>
        <taxon>unclassified sequences</taxon>
        <taxon>metagenomes</taxon>
        <taxon>ecological metagenomes</taxon>
    </lineage>
</organism>
<dbReference type="Gene3D" id="3.90.25.10">
    <property type="entry name" value="UDP-galactose 4-epimerase, domain 1"/>
    <property type="match status" value="1"/>
</dbReference>
<dbReference type="InterPro" id="IPR016040">
    <property type="entry name" value="NAD(P)-bd_dom"/>
</dbReference>
<gene>
    <name evidence="5" type="ORF">METZ01_LOCUS131147</name>
</gene>
<dbReference type="GO" id="GO:0008460">
    <property type="term" value="F:dTDP-glucose 4,6-dehydratase activity"/>
    <property type="evidence" value="ECO:0007669"/>
    <property type="project" value="InterPro"/>
</dbReference>
<evidence type="ECO:0000256" key="1">
    <source>
        <dbReference type="ARBA" id="ARBA00001911"/>
    </source>
</evidence>
<dbReference type="Gene3D" id="3.40.50.720">
    <property type="entry name" value="NAD(P)-binding Rossmann-like Domain"/>
    <property type="match status" value="1"/>
</dbReference>
<protein>
    <recommendedName>
        <fullName evidence="4">NAD(P)-binding domain-containing protein</fullName>
    </recommendedName>
</protein>
<evidence type="ECO:0000259" key="4">
    <source>
        <dbReference type="Pfam" id="PF16363"/>
    </source>
</evidence>
<dbReference type="EMBL" id="UINC01018604">
    <property type="protein sequence ID" value="SVA78293.1"/>
    <property type="molecule type" value="Genomic_DNA"/>
</dbReference>
<proteinExistence type="predicted"/>
<dbReference type="InterPro" id="IPR036291">
    <property type="entry name" value="NAD(P)-bd_dom_sf"/>
</dbReference>
<dbReference type="Pfam" id="PF16363">
    <property type="entry name" value="GDP_Man_Dehyd"/>
    <property type="match status" value="1"/>
</dbReference>
<evidence type="ECO:0000256" key="3">
    <source>
        <dbReference type="ARBA" id="ARBA00023239"/>
    </source>
</evidence>
<name>A0A381YP33_9ZZZZ</name>
<dbReference type="CDD" id="cd05246">
    <property type="entry name" value="dTDP_GD_SDR_e"/>
    <property type="match status" value="1"/>
</dbReference>
<accession>A0A381YP33</accession>
<dbReference type="InterPro" id="IPR005888">
    <property type="entry name" value="dTDP_Gluc_deHydtase"/>
</dbReference>
<dbReference type="PANTHER" id="PTHR43000">
    <property type="entry name" value="DTDP-D-GLUCOSE 4,6-DEHYDRATASE-RELATED"/>
    <property type="match status" value="1"/>
</dbReference>
<keyword evidence="2" id="KW-0520">NAD</keyword>
<keyword evidence="3" id="KW-0456">Lyase</keyword>
<evidence type="ECO:0000256" key="2">
    <source>
        <dbReference type="ARBA" id="ARBA00023027"/>
    </source>
</evidence>
<evidence type="ECO:0000313" key="5">
    <source>
        <dbReference type="EMBL" id="SVA78293.1"/>
    </source>
</evidence>
<sequence length="343" mass="39709">MKKIIVTGGSGFIGSNLIQFLLKKKYFVINIDKSSYSANPYNVKEFKKNKNYLFFKLDINRRKKIFKILKKYRPIGIFNLAAETHVDRSIDSAENFLKSNVFGVYNLLEVLRKLKKNRKKQIKLLHVSTDEVYGDLEKNKFAKENTAYNPSSPYSASKASADQLVKAYTRTYGLKTVIANPCNNYGPNQFPEKFIPKIIFNILNNRPLPLYGNGKNVREWIFVKDNCEALLKIFLKGKVGQNYNIGTGIQLKNIEILNKILTIAKKNKIKIGNKNKIQFVVDRPGHDKRYAVNSNKIKREIKWKNKTSISSGLLQTFIWYSKNLNFFKKISRKNITKRFGLKI</sequence>
<dbReference type="GO" id="GO:0009225">
    <property type="term" value="P:nucleotide-sugar metabolic process"/>
    <property type="evidence" value="ECO:0007669"/>
    <property type="project" value="InterPro"/>
</dbReference>
<reference evidence="5" key="1">
    <citation type="submission" date="2018-05" db="EMBL/GenBank/DDBJ databases">
        <authorList>
            <person name="Lanie J.A."/>
            <person name="Ng W.-L."/>
            <person name="Kazmierczak K.M."/>
            <person name="Andrzejewski T.M."/>
            <person name="Davidsen T.M."/>
            <person name="Wayne K.J."/>
            <person name="Tettelin H."/>
            <person name="Glass J.I."/>
            <person name="Rusch D."/>
            <person name="Podicherti R."/>
            <person name="Tsui H.-C.T."/>
            <person name="Winkler M.E."/>
        </authorList>
    </citation>
    <scope>NUCLEOTIDE SEQUENCE</scope>
</reference>
<dbReference type="NCBIfam" id="TIGR01181">
    <property type="entry name" value="dTDP_gluc_dehyt"/>
    <property type="match status" value="1"/>
</dbReference>
<dbReference type="AlphaFoldDB" id="A0A381YP33"/>
<dbReference type="SUPFAM" id="SSF51735">
    <property type="entry name" value="NAD(P)-binding Rossmann-fold domains"/>
    <property type="match status" value="1"/>
</dbReference>
<feature type="domain" description="NAD(P)-binding" evidence="4">
    <location>
        <begin position="5"/>
        <end position="313"/>
    </location>
</feature>
<comment type="cofactor">
    <cofactor evidence="1">
        <name>NAD(+)</name>
        <dbReference type="ChEBI" id="CHEBI:57540"/>
    </cofactor>
</comment>